<dbReference type="Proteomes" id="UP000199408">
    <property type="component" value="Unassembled WGS sequence"/>
</dbReference>
<protein>
    <recommendedName>
        <fullName evidence="4">Tat (Twin-arginine translocation) pathway signal sequence</fullName>
    </recommendedName>
</protein>
<evidence type="ECO:0000313" key="2">
    <source>
        <dbReference type="EMBL" id="SCG62998.1"/>
    </source>
</evidence>
<feature type="region of interest" description="Disordered" evidence="1">
    <location>
        <begin position="1"/>
        <end position="41"/>
    </location>
</feature>
<evidence type="ECO:0008006" key="4">
    <source>
        <dbReference type="Google" id="ProtNLM"/>
    </source>
</evidence>
<evidence type="ECO:0000313" key="3">
    <source>
        <dbReference type="Proteomes" id="UP000199408"/>
    </source>
</evidence>
<gene>
    <name evidence="2" type="ORF">GA0070560_1185</name>
</gene>
<sequence>MPLSRRDLLTAGAGAAPAVASPLAGTPTPADDQPHTAERQR</sequence>
<dbReference type="PROSITE" id="PS51318">
    <property type="entry name" value="TAT"/>
    <property type="match status" value="1"/>
</dbReference>
<organism evidence="2 3">
    <name type="scientific">Micromonospora halophytica</name>
    <dbReference type="NCBI Taxonomy" id="47864"/>
    <lineage>
        <taxon>Bacteria</taxon>
        <taxon>Bacillati</taxon>
        <taxon>Actinomycetota</taxon>
        <taxon>Actinomycetes</taxon>
        <taxon>Micromonosporales</taxon>
        <taxon>Micromonosporaceae</taxon>
        <taxon>Micromonospora</taxon>
    </lineage>
</organism>
<accession>A0A1C5IXF8</accession>
<dbReference type="AlphaFoldDB" id="A0A1C5IXF8"/>
<evidence type="ECO:0000256" key="1">
    <source>
        <dbReference type="SAM" id="MobiDB-lite"/>
    </source>
</evidence>
<feature type="compositionally biased region" description="Low complexity" evidence="1">
    <location>
        <begin position="9"/>
        <end position="26"/>
    </location>
</feature>
<feature type="compositionally biased region" description="Basic and acidic residues" evidence="1">
    <location>
        <begin position="32"/>
        <end position="41"/>
    </location>
</feature>
<dbReference type="EMBL" id="FMDN01000018">
    <property type="protein sequence ID" value="SCG62998.1"/>
    <property type="molecule type" value="Genomic_DNA"/>
</dbReference>
<dbReference type="RefSeq" id="WP_170839509.1">
    <property type="nucleotide sequence ID" value="NZ_FMDN01000018.1"/>
</dbReference>
<keyword evidence="3" id="KW-1185">Reference proteome</keyword>
<dbReference type="STRING" id="47864.GA0070560_1185"/>
<dbReference type="InterPro" id="IPR006311">
    <property type="entry name" value="TAT_signal"/>
</dbReference>
<name>A0A1C5IXF8_9ACTN</name>
<proteinExistence type="predicted"/>
<reference evidence="3" key="1">
    <citation type="submission" date="2016-06" db="EMBL/GenBank/DDBJ databases">
        <authorList>
            <person name="Varghese N."/>
        </authorList>
    </citation>
    <scope>NUCLEOTIDE SEQUENCE [LARGE SCALE GENOMIC DNA]</scope>
    <source>
        <strain evidence="3">DSM 43171</strain>
    </source>
</reference>